<feature type="compositionally biased region" description="Acidic residues" evidence="1">
    <location>
        <begin position="16"/>
        <end position="46"/>
    </location>
</feature>
<dbReference type="Proteomes" id="UP000600918">
    <property type="component" value="Unassembled WGS sequence"/>
</dbReference>
<protein>
    <submittedName>
        <fullName evidence="2">Uncharacterized protein</fullName>
    </submittedName>
</protein>
<reference evidence="2" key="1">
    <citation type="journal article" date="2020" name="G3 (Bethesda)">
        <title>High-Quality Assemblies for Three Invasive Social Wasps from the &lt;i&gt;Vespula&lt;/i&gt; Genus.</title>
        <authorList>
            <person name="Harrop T.W.R."/>
            <person name="Guhlin J."/>
            <person name="McLaughlin G.M."/>
            <person name="Permina E."/>
            <person name="Stockwell P."/>
            <person name="Gilligan J."/>
            <person name="Le Lec M.F."/>
            <person name="Gruber M.A.M."/>
            <person name="Quinn O."/>
            <person name="Lovegrove M."/>
            <person name="Duncan E.J."/>
            <person name="Remnant E.J."/>
            <person name="Van Eeckhoven J."/>
            <person name="Graham B."/>
            <person name="Knapp R.A."/>
            <person name="Langford K.W."/>
            <person name="Kronenberg Z."/>
            <person name="Press M.O."/>
            <person name="Eacker S.M."/>
            <person name="Wilson-Rankin E.E."/>
            <person name="Purcell J."/>
            <person name="Lester P.J."/>
            <person name="Dearden P.K."/>
        </authorList>
    </citation>
    <scope>NUCLEOTIDE SEQUENCE</scope>
    <source>
        <strain evidence="2">Volc-1</strain>
    </source>
</reference>
<gene>
    <name evidence="2" type="ORF">H0235_000632</name>
</gene>
<feature type="region of interest" description="Disordered" evidence="1">
    <location>
        <begin position="1"/>
        <end position="54"/>
    </location>
</feature>
<dbReference type="AlphaFoldDB" id="A0A834PE81"/>
<sequence>MRRRSPATTTTTNYGNEDEDEDEDEDEVEVEGEGEGEGEDDDDDDDLRSSNIYSQCGRPSVVDVERDTLARIYLDDLVGRANDVSTLEKGLFLLALLEEDEHGA</sequence>
<feature type="compositionally biased region" description="Polar residues" evidence="1">
    <location>
        <begin position="1"/>
        <end position="15"/>
    </location>
</feature>
<evidence type="ECO:0000313" key="3">
    <source>
        <dbReference type="Proteomes" id="UP000600918"/>
    </source>
</evidence>
<keyword evidence="3" id="KW-1185">Reference proteome</keyword>
<dbReference type="EMBL" id="JACSDY010000001">
    <property type="protein sequence ID" value="KAF7438241.1"/>
    <property type="molecule type" value="Genomic_DNA"/>
</dbReference>
<proteinExistence type="predicted"/>
<organism evidence="2 3">
    <name type="scientific">Vespula pensylvanica</name>
    <name type="common">Western yellow jacket</name>
    <name type="synonym">Wasp</name>
    <dbReference type="NCBI Taxonomy" id="30213"/>
    <lineage>
        <taxon>Eukaryota</taxon>
        <taxon>Metazoa</taxon>
        <taxon>Ecdysozoa</taxon>
        <taxon>Arthropoda</taxon>
        <taxon>Hexapoda</taxon>
        <taxon>Insecta</taxon>
        <taxon>Pterygota</taxon>
        <taxon>Neoptera</taxon>
        <taxon>Endopterygota</taxon>
        <taxon>Hymenoptera</taxon>
        <taxon>Apocrita</taxon>
        <taxon>Aculeata</taxon>
        <taxon>Vespoidea</taxon>
        <taxon>Vespidae</taxon>
        <taxon>Vespinae</taxon>
        <taxon>Vespula</taxon>
    </lineage>
</organism>
<comment type="caution">
    <text evidence="2">The sequence shown here is derived from an EMBL/GenBank/DDBJ whole genome shotgun (WGS) entry which is preliminary data.</text>
</comment>
<evidence type="ECO:0000256" key="1">
    <source>
        <dbReference type="SAM" id="MobiDB-lite"/>
    </source>
</evidence>
<evidence type="ECO:0000313" key="2">
    <source>
        <dbReference type="EMBL" id="KAF7438241.1"/>
    </source>
</evidence>
<accession>A0A834PE81</accession>
<name>A0A834PE81_VESPE</name>